<dbReference type="HOGENOM" id="CLU_277671_0_0_11"/>
<feature type="transmembrane region" description="Helical" evidence="2">
    <location>
        <begin position="926"/>
        <end position="948"/>
    </location>
</feature>
<feature type="transmembrane region" description="Helical" evidence="2">
    <location>
        <begin position="1079"/>
        <end position="1100"/>
    </location>
</feature>
<feature type="compositionally biased region" description="Basic and acidic residues" evidence="1">
    <location>
        <begin position="758"/>
        <end position="773"/>
    </location>
</feature>
<name>A0A087VSZ2_9BIFI</name>
<feature type="transmembrane region" description="Helical" evidence="2">
    <location>
        <begin position="1030"/>
        <end position="1058"/>
    </location>
</feature>
<feature type="transmembrane region" description="Helical" evidence="2">
    <location>
        <begin position="881"/>
        <end position="900"/>
    </location>
</feature>
<feature type="compositionally biased region" description="Low complexity" evidence="1">
    <location>
        <begin position="574"/>
        <end position="588"/>
    </location>
</feature>
<evidence type="ECO:0000259" key="3">
    <source>
        <dbReference type="Pfam" id="PF02517"/>
    </source>
</evidence>
<dbReference type="GO" id="GO:0080120">
    <property type="term" value="P:CAAX-box protein maturation"/>
    <property type="evidence" value="ECO:0007669"/>
    <property type="project" value="UniProtKB-ARBA"/>
</dbReference>
<dbReference type="Pfam" id="PF02517">
    <property type="entry name" value="Rce1-like"/>
    <property type="match status" value="1"/>
</dbReference>
<dbReference type="OrthoDB" id="3429192at2"/>
<feature type="compositionally biased region" description="Basic and acidic residues" evidence="1">
    <location>
        <begin position="532"/>
        <end position="546"/>
    </location>
</feature>
<keyword evidence="4" id="KW-0378">Hydrolase</keyword>
<evidence type="ECO:0000256" key="1">
    <source>
        <dbReference type="SAM" id="MobiDB-lite"/>
    </source>
</evidence>
<feature type="compositionally biased region" description="Basic and acidic residues" evidence="1">
    <location>
        <begin position="37"/>
        <end position="48"/>
    </location>
</feature>
<feature type="compositionally biased region" description="Low complexity" evidence="1">
    <location>
        <begin position="334"/>
        <end position="352"/>
    </location>
</feature>
<keyword evidence="2" id="KW-0472">Membrane</keyword>
<accession>A0A087VSZ2</accession>
<evidence type="ECO:0000313" key="4">
    <source>
        <dbReference type="EMBL" id="AIC91477.1"/>
    </source>
</evidence>
<feature type="region of interest" description="Disordered" evidence="1">
    <location>
        <begin position="271"/>
        <end position="294"/>
    </location>
</feature>
<dbReference type="GO" id="GO:0004175">
    <property type="term" value="F:endopeptidase activity"/>
    <property type="evidence" value="ECO:0007669"/>
    <property type="project" value="UniProtKB-ARBA"/>
</dbReference>
<feature type="transmembrane region" description="Helical" evidence="2">
    <location>
        <begin position="1120"/>
        <end position="1140"/>
    </location>
</feature>
<feature type="compositionally biased region" description="Basic and acidic residues" evidence="1">
    <location>
        <begin position="110"/>
        <end position="141"/>
    </location>
</feature>
<dbReference type="KEGG" id="bii:BINDI_0191"/>
<feature type="region of interest" description="Disordered" evidence="1">
    <location>
        <begin position="469"/>
        <end position="503"/>
    </location>
</feature>
<keyword evidence="4" id="KW-0645">Protease</keyword>
<feature type="region of interest" description="Disordered" evidence="1">
    <location>
        <begin position="1"/>
        <end position="61"/>
    </location>
</feature>
<feature type="region of interest" description="Disordered" evidence="1">
    <location>
        <begin position="75"/>
        <end position="205"/>
    </location>
</feature>
<evidence type="ECO:0000313" key="5">
    <source>
        <dbReference type="Proteomes" id="UP000028569"/>
    </source>
</evidence>
<dbReference type="GO" id="GO:0006508">
    <property type="term" value="P:proteolysis"/>
    <property type="evidence" value="ECO:0007669"/>
    <property type="project" value="UniProtKB-KW"/>
</dbReference>
<sequence length="1141" mass="117720">MRHAYKRGASSQEEAQRPPNAHREGQESPRYSWTERVSAEENHAKHWELGTGADHGVGRRGRTRSVAWIPDKRIFEDGDFEGWDDKAGSTRGGKRAAAKPVGAVTRKTKSTKDEVAKVRSAEGGPTKDKPAKGKAGKEKPVKGKPTGGKSPKTQAEQKQQEKDLAAPVTSKSTESGKAKSYSVKSSKDSSKTGTPRSLRSDPVEVASLTEGPAAVADGVGAVSSPVLPLADDPVGVGGSSSVASLILPLDDDPVGVGDVGTVSSPALSSVDDSAGAGAGAGAAVSSPVLPLDDDPVGVGDSLPVASLILPLDDDPVGIGDVGLSSSPVLPSVDDSAGPAAAADGVGSASSPVPSLRDDSVPAGGSSSVASLILPLDDDPVGVGDVGLSSSPVLPSVDDSVPVADGVGAVSSPVLPLTDDPVGVGVSSPVSSLPTSLTADSAGDGDVVSASKPISLQAGNPVEVKADVPKSVQAVSSQPEQAVHSVEGTGTGTPSPKVASPKATVPAAASSMAVGVAPKQGWSWQKPVLTTEPRSESRTEAKPESRSESVPNAKQASAANAGWSFASTPAAAEVSRPSSEPEPTAPSATVRAVEQSPSFTPRPSAARKRQSVGSESPSGSGRVVKSKPARKSESPKNAVEAGKIDGGLGKKAASSDKANDKPAQKKPASVSGSPKKDLNPGDAGSTGGTHTTWSSVIGGAGKTAGFSKAIRHAKRTTVPQKARTVRGVADTAKKTVAATKPKVGTDKPVDSVKIGKSAGSKERIKPSEARKVDKPTSTPRSGKPAGSRGPSKQTVSRNPDKKVVAGKQVGSRKPTTPTGKAVAVKEHKAKIRVNVNQAMDAAVGQSAFAFVYLAINIMVVVLGSSVVVTYLRGRISGETQNFLLRGGLYLLSCLVAIVYAFSSERQTMTGHELHGDDDVRWNIGRRIVAWPLVLALALLVVGQGIVLGLNRGLEALVPMIHVTPAVLMSPLNDLYGSAPMMLYALLILPLTEEIIFRGVIMNGLRRFGRVFAIITSAFLCAFMQMQPVQAIWAFLIGLVLGALSMEYGLVWAIGAHILASVGYSGLIPRWLSNAPVQVRWAVAVVLALIVVAGLVILVRKFSSLRAYAREYRAPKGVYASWRQSWFVIFCLCSLAVAVFQYM</sequence>
<evidence type="ECO:0000256" key="2">
    <source>
        <dbReference type="SAM" id="Phobius"/>
    </source>
</evidence>
<feature type="compositionally biased region" description="Low complexity" evidence="1">
    <location>
        <begin position="143"/>
        <end position="152"/>
    </location>
</feature>
<dbReference type="RefSeq" id="WP_052109046.1">
    <property type="nucleotide sequence ID" value="NZ_CP006018.1"/>
</dbReference>
<feature type="compositionally biased region" description="Low complexity" evidence="1">
    <location>
        <begin position="727"/>
        <end position="741"/>
    </location>
</feature>
<feature type="compositionally biased region" description="Low complexity" evidence="1">
    <location>
        <begin position="271"/>
        <end position="286"/>
    </location>
</feature>
<protein>
    <submittedName>
        <fullName evidence="4">CAAX amino terminal protease</fullName>
    </submittedName>
</protein>
<feature type="region of interest" description="Disordered" evidence="1">
    <location>
        <begin position="334"/>
        <end position="363"/>
    </location>
</feature>
<feature type="region of interest" description="Disordered" evidence="1">
    <location>
        <begin position="523"/>
        <end position="821"/>
    </location>
</feature>
<dbReference type="Proteomes" id="UP000028569">
    <property type="component" value="Chromosome"/>
</dbReference>
<feature type="compositionally biased region" description="Basic and acidic residues" evidence="1">
    <location>
        <begin position="652"/>
        <end position="662"/>
    </location>
</feature>
<reference evidence="4 5" key="1">
    <citation type="journal article" date="2014" name="Appl. Environ. Microbiol.">
        <title>Genomic encyclopedia of type strains of the genus Bifidobacterium.</title>
        <authorList>
            <person name="Milani C."/>
            <person name="Lugli G.A."/>
            <person name="Duranti S."/>
            <person name="Turroni F."/>
            <person name="Bottacini F."/>
            <person name="Mangifesta M."/>
            <person name="Sanchez B."/>
            <person name="Viappiani A."/>
            <person name="Mancabelli L."/>
            <person name="Taminiau B."/>
            <person name="Delcenserie V."/>
            <person name="Barrangou R."/>
            <person name="Margolles A."/>
            <person name="van Sinderen D."/>
            <person name="Ventura M."/>
        </authorList>
    </citation>
    <scope>NUCLEOTIDE SEQUENCE [LARGE SCALE GENOMIC DNA]</scope>
    <source>
        <strain evidence="4 5">LMG 11587</strain>
    </source>
</reference>
<feature type="domain" description="CAAX prenyl protease 2/Lysostaphin resistance protein A-like" evidence="3">
    <location>
        <begin position="977"/>
        <end position="1058"/>
    </location>
</feature>
<keyword evidence="2" id="KW-1133">Transmembrane helix</keyword>
<dbReference type="EMBL" id="CP006018">
    <property type="protein sequence ID" value="AIC91477.1"/>
    <property type="molecule type" value="Genomic_DNA"/>
</dbReference>
<keyword evidence="5" id="KW-1185">Reference proteome</keyword>
<organism evidence="4 5">
    <name type="scientific">Bifidobacterium [indicum] DSM 20214 = LMG 11587</name>
    <dbReference type="NCBI Taxonomy" id="1341694"/>
    <lineage>
        <taxon>Bacteria</taxon>
        <taxon>Bacillati</taxon>
        <taxon>Actinomycetota</taxon>
        <taxon>Actinomycetes</taxon>
        <taxon>Bifidobacteriales</taxon>
        <taxon>Bifidobacteriaceae</taxon>
        <taxon>Bifidobacterium</taxon>
    </lineage>
</organism>
<dbReference type="AlphaFoldDB" id="A0A087VSZ2"/>
<feature type="compositionally biased region" description="Polar residues" evidence="1">
    <location>
        <begin position="547"/>
        <end position="557"/>
    </location>
</feature>
<keyword evidence="2" id="KW-0812">Transmembrane</keyword>
<gene>
    <name evidence="4" type="ORF">BINDI_0191</name>
</gene>
<proteinExistence type="predicted"/>
<feature type="transmembrane region" description="Helical" evidence="2">
    <location>
        <begin position="846"/>
        <end position="869"/>
    </location>
</feature>
<dbReference type="InterPro" id="IPR003675">
    <property type="entry name" value="Rce1/LyrA-like_dom"/>
</dbReference>